<dbReference type="PANTHER" id="PTHR35535:SF1">
    <property type="entry name" value="HEAT SHOCK PROTEIN HSLJ"/>
    <property type="match status" value="1"/>
</dbReference>
<feature type="domain" description="DUF306" evidence="2">
    <location>
        <begin position="261"/>
        <end position="363"/>
    </location>
</feature>
<gene>
    <name evidence="3" type="ORF">DL796_04705</name>
</gene>
<dbReference type="RefSeq" id="WP_110200454.1">
    <property type="nucleotide sequence ID" value="NZ_QICH01000001.1"/>
</dbReference>
<comment type="caution">
    <text evidence="3">The sequence shown here is derived from an EMBL/GenBank/DDBJ whole genome shotgun (WGS) entry which is preliminary data.</text>
</comment>
<dbReference type="Pfam" id="PF03724">
    <property type="entry name" value="META"/>
    <property type="match status" value="1"/>
</dbReference>
<dbReference type="Gene3D" id="2.40.128.270">
    <property type="match status" value="1"/>
</dbReference>
<name>A0A318D540_9GAMM</name>
<dbReference type="InterPro" id="IPR005184">
    <property type="entry name" value="DUF306_Meta_HslJ"/>
</dbReference>
<evidence type="ECO:0000313" key="3">
    <source>
        <dbReference type="EMBL" id="PXF64442.1"/>
    </source>
</evidence>
<dbReference type="InterPro" id="IPR038670">
    <property type="entry name" value="HslJ-like_sf"/>
</dbReference>
<feature type="signal peptide" evidence="1">
    <location>
        <begin position="1"/>
        <end position="21"/>
    </location>
</feature>
<evidence type="ECO:0000256" key="1">
    <source>
        <dbReference type="SAM" id="SignalP"/>
    </source>
</evidence>
<evidence type="ECO:0000313" key="4">
    <source>
        <dbReference type="Proteomes" id="UP000247689"/>
    </source>
</evidence>
<dbReference type="EMBL" id="QICH01000001">
    <property type="protein sequence ID" value="PXF64442.1"/>
    <property type="molecule type" value="Genomic_DNA"/>
</dbReference>
<organism evidence="3 4">
    <name type="scientific">Kangiella spongicola</name>
    <dbReference type="NCBI Taxonomy" id="796379"/>
    <lineage>
        <taxon>Bacteria</taxon>
        <taxon>Pseudomonadati</taxon>
        <taxon>Pseudomonadota</taxon>
        <taxon>Gammaproteobacteria</taxon>
        <taxon>Kangiellales</taxon>
        <taxon>Kangiellaceae</taxon>
        <taxon>Kangiella</taxon>
    </lineage>
</organism>
<dbReference type="Pfam" id="PF09619">
    <property type="entry name" value="YscW"/>
    <property type="match status" value="1"/>
</dbReference>
<feature type="chain" id="PRO_5016433645" description="DUF306 domain-containing protein" evidence="1">
    <location>
        <begin position="22"/>
        <end position="367"/>
    </location>
</feature>
<evidence type="ECO:0000259" key="2">
    <source>
        <dbReference type="Pfam" id="PF03724"/>
    </source>
</evidence>
<dbReference type="PROSITE" id="PS51257">
    <property type="entry name" value="PROKAR_LIPOPROTEIN"/>
    <property type="match status" value="1"/>
</dbReference>
<keyword evidence="4" id="KW-1185">Reference proteome</keyword>
<dbReference type="OrthoDB" id="5348860at2"/>
<dbReference type="InterPro" id="IPR053147">
    <property type="entry name" value="Hsp_HslJ-like"/>
</dbReference>
<reference evidence="3 4" key="1">
    <citation type="submission" date="2018-05" db="EMBL/GenBank/DDBJ databases">
        <title>Kangiella spongicola genome sequence.</title>
        <authorList>
            <person name="Maclea K.S."/>
            <person name="Goen A.E."/>
            <person name="Kelley C."/>
            <person name="Underriner A."/>
            <person name="Silverwood T."/>
            <person name="Trachtenberg A.M."/>
        </authorList>
    </citation>
    <scope>NUCLEOTIDE SEQUENCE [LARGE SCALE GENOMIC DNA]</scope>
    <source>
        <strain evidence="3 4">ATCC BAA-2076</strain>
    </source>
</reference>
<proteinExistence type="predicted"/>
<protein>
    <recommendedName>
        <fullName evidence="2">DUF306 domain-containing protein</fullName>
    </recommendedName>
</protein>
<sequence>MKLKKLFTLATVALLTLAACKQETVESTSNSEEAAAQSFTVTAEVMYRERMLAPPGSSLTVTLEDVSIADKASTVLAEQIIGIDKNAQLPQKITLQVPKEELVENHAYALRAKLEDPDGLLMWTTTEHQKVDTSQSSHELGQVILKRVQSGTVGNKINSLYPIPFTARGNEPGWLVEVKQNTIDIKTNYGQNTMSAPRPEPQPYKGGYKYHFEADGKVAILDIQRKLCYDDMSGRPHPARVTFALDGKLHQGCGGDPLELLVGIEWVVEDLANTGIIDSSRMTLNFDREGRVHGLASCNSYSAGYQLTGETLTVQNPLATLKACAEALMNQEQKFLDLLSKVNRYDIGGKGALILTTEDGKTITARH</sequence>
<accession>A0A318D540</accession>
<keyword evidence="1" id="KW-0732">Signal</keyword>
<dbReference type="PANTHER" id="PTHR35535">
    <property type="entry name" value="HEAT SHOCK PROTEIN HSLJ"/>
    <property type="match status" value="1"/>
</dbReference>
<dbReference type="AlphaFoldDB" id="A0A318D540"/>
<dbReference type="Proteomes" id="UP000247689">
    <property type="component" value="Unassembled WGS sequence"/>
</dbReference>
<dbReference type="InterPro" id="IPR039366">
    <property type="entry name" value="Pilotin"/>
</dbReference>